<evidence type="ECO:0000313" key="2">
    <source>
        <dbReference type="EMBL" id="MPM28552.1"/>
    </source>
</evidence>
<dbReference type="GO" id="GO:0015074">
    <property type="term" value="P:DNA integration"/>
    <property type="evidence" value="ECO:0007669"/>
    <property type="project" value="InterPro"/>
</dbReference>
<organism evidence="2">
    <name type="scientific">bioreactor metagenome</name>
    <dbReference type="NCBI Taxonomy" id="1076179"/>
    <lineage>
        <taxon>unclassified sequences</taxon>
        <taxon>metagenomes</taxon>
        <taxon>ecological metagenomes</taxon>
    </lineage>
</organism>
<sequence length="531" mass="61807">MAVSKRIIMKQKIQELKEMGLSKTEIIRRFIEDNETPPSWPTVAKYYDMDETESSQESPFAKERAFDTEPYRATIMEILKRNSPDLKISSIYDVLEELYVDTRMVIQLPGNEQTLRNYVRWLRGTGQVPKPEKNGRIYEFVDDIPPGKQLIVDFGEQKIEDGITIHFMCMLLRFSKFLFVVVQDHKFNSAEACRGLYLCFKRIGGRVEVLVIDQDAVFIYEEKYGEIIETQTFSAFLKEQNLSLFVCRKADPESKGGIEKSVQFVKQNYFSARKLHTLQEVRTGIAAWQSRKNVRIERGTYQIPVEQLKVEQQVLQPLLPSLYAMVENDFIIYEVKDMPYVRYKANRYPVPRTYCFTSVKYKVINDVMHIYDIKTGDKIIQHEIDKRKGITVKAPELKKEPSDAWKAIATSLRVKYYSKSLDHFINGVCKEHVRYRYDQLKAIERFLDSRKPIEREFLEQVFAACCNQYAYSIAGLETIFTLMEKETHPSDLPLDPLGAKPLSGVKVQQRGLESYAKAFQKLSTEHEGGQR</sequence>
<dbReference type="InterPro" id="IPR012337">
    <property type="entry name" value="RNaseH-like_sf"/>
</dbReference>
<dbReference type="InterPro" id="IPR036397">
    <property type="entry name" value="RNaseH_sf"/>
</dbReference>
<accession>A0A644YIT9</accession>
<comment type="caution">
    <text evidence="2">The sequence shown here is derived from an EMBL/GenBank/DDBJ whole genome shotgun (WGS) entry which is preliminary data.</text>
</comment>
<gene>
    <name evidence="2" type="ORF">SDC9_75078</name>
</gene>
<name>A0A644YIT9_9ZZZZ</name>
<dbReference type="GO" id="GO:0003676">
    <property type="term" value="F:nucleic acid binding"/>
    <property type="evidence" value="ECO:0007669"/>
    <property type="project" value="InterPro"/>
</dbReference>
<dbReference type="EMBL" id="VSSQ01005285">
    <property type="protein sequence ID" value="MPM28552.1"/>
    <property type="molecule type" value="Genomic_DNA"/>
</dbReference>
<protein>
    <recommendedName>
        <fullName evidence="1">Integrase catalytic domain-containing protein</fullName>
    </recommendedName>
</protein>
<dbReference type="Gene3D" id="3.30.420.10">
    <property type="entry name" value="Ribonuclease H-like superfamily/Ribonuclease H"/>
    <property type="match status" value="1"/>
</dbReference>
<dbReference type="PROSITE" id="PS50994">
    <property type="entry name" value="INTEGRASE"/>
    <property type="match status" value="1"/>
</dbReference>
<dbReference type="AlphaFoldDB" id="A0A644YIT9"/>
<dbReference type="InterPro" id="IPR001584">
    <property type="entry name" value="Integrase_cat-core"/>
</dbReference>
<dbReference type="SUPFAM" id="SSF53098">
    <property type="entry name" value="Ribonuclease H-like"/>
    <property type="match status" value="1"/>
</dbReference>
<proteinExistence type="predicted"/>
<reference evidence="2" key="1">
    <citation type="submission" date="2019-08" db="EMBL/GenBank/DDBJ databases">
        <authorList>
            <person name="Kucharzyk K."/>
            <person name="Murdoch R.W."/>
            <person name="Higgins S."/>
            <person name="Loffler F."/>
        </authorList>
    </citation>
    <scope>NUCLEOTIDE SEQUENCE</scope>
</reference>
<feature type="domain" description="Integrase catalytic" evidence="1">
    <location>
        <begin position="141"/>
        <end position="312"/>
    </location>
</feature>
<evidence type="ECO:0000259" key="1">
    <source>
        <dbReference type="PROSITE" id="PS50994"/>
    </source>
</evidence>
<dbReference type="PANTHER" id="PTHR35004">
    <property type="entry name" value="TRANSPOSASE RV3428C-RELATED"/>
    <property type="match status" value="1"/>
</dbReference>